<accession>A0A518GFJ2</accession>
<evidence type="ECO:0000256" key="7">
    <source>
        <dbReference type="SAM" id="Phobius"/>
    </source>
</evidence>
<keyword evidence="2" id="KW-1003">Cell membrane</keyword>
<evidence type="ECO:0000256" key="6">
    <source>
        <dbReference type="RuleBase" id="RU004057"/>
    </source>
</evidence>
<evidence type="ECO:0000313" key="10">
    <source>
        <dbReference type="Proteomes" id="UP000318017"/>
    </source>
</evidence>
<evidence type="ECO:0000313" key="9">
    <source>
        <dbReference type="EMBL" id="QDV27361.1"/>
    </source>
</evidence>
<evidence type="ECO:0000256" key="3">
    <source>
        <dbReference type="ARBA" id="ARBA00022692"/>
    </source>
</evidence>
<sequence>MPQTVYDWIGLADYCALAAVALFGAYCCLLVWTRVGQKWFKTEEEQDAFLDSIEADLQAGNFEAVEEACEGDPRAVAMLVSLGVQNRHLGYAKVKQLLTERFRRDVLAELENNISWVTTVVKTAPMLGLFGTVTGMIGAFATLASAASVEPTKLAKDINVALYTTAIGLSIAIPLVMALNAVNNRIRHMEELVGSGVTRFLEAFRIGLARREKRSA</sequence>
<dbReference type="RefSeq" id="WP_145084637.1">
    <property type="nucleotide sequence ID" value="NZ_CP036298.1"/>
</dbReference>
<keyword evidence="3 7" id="KW-0812">Transmembrane</keyword>
<dbReference type="InterPro" id="IPR002898">
    <property type="entry name" value="MotA_ExbB_proton_chnl"/>
</dbReference>
<dbReference type="EMBL" id="CP036298">
    <property type="protein sequence ID" value="QDV27361.1"/>
    <property type="molecule type" value="Genomic_DNA"/>
</dbReference>
<dbReference type="PANTHER" id="PTHR30625">
    <property type="entry name" value="PROTEIN TOLQ"/>
    <property type="match status" value="1"/>
</dbReference>
<keyword evidence="6" id="KW-0653">Protein transport</keyword>
<gene>
    <name evidence="9" type="primary">exbB_3</name>
    <name evidence="9" type="ORF">Q31a_57490</name>
</gene>
<dbReference type="PANTHER" id="PTHR30625:SF17">
    <property type="entry name" value="TOLQ-RELATED"/>
    <property type="match status" value="1"/>
</dbReference>
<keyword evidence="5 7" id="KW-0472">Membrane</keyword>
<feature type="transmembrane region" description="Helical" evidence="7">
    <location>
        <begin position="127"/>
        <end position="148"/>
    </location>
</feature>
<reference evidence="9 10" key="1">
    <citation type="submission" date="2019-02" db="EMBL/GenBank/DDBJ databases">
        <title>Deep-cultivation of Planctomycetes and their phenomic and genomic characterization uncovers novel biology.</title>
        <authorList>
            <person name="Wiegand S."/>
            <person name="Jogler M."/>
            <person name="Boedeker C."/>
            <person name="Pinto D."/>
            <person name="Vollmers J."/>
            <person name="Rivas-Marin E."/>
            <person name="Kohn T."/>
            <person name="Peeters S.H."/>
            <person name="Heuer A."/>
            <person name="Rast P."/>
            <person name="Oberbeckmann S."/>
            <person name="Bunk B."/>
            <person name="Jeske O."/>
            <person name="Meyerdierks A."/>
            <person name="Storesund J.E."/>
            <person name="Kallscheuer N."/>
            <person name="Luecker S."/>
            <person name="Lage O.M."/>
            <person name="Pohl T."/>
            <person name="Merkel B.J."/>
            <person name="Hornburger P."/>
            <person name="Mueller R.-W."/>
            <person name="Bruemmer F."/>
            <person name="Labrenz M."/>
            <person name="Spormann A.M."/>
            <person name="Op den Camp H."/>
            <person name="Overmann J."/>
            <person name="Amann R."/>
            <person name="Jetten M.S.M."/>
            <person name="Mascher T."/>
            <person name="Medema M.H."/>
            <person name="Devos D.P."/>
            <person name="Kaster A.-K."/>
            <person name="Ovreas L."/>
            <person name="Rohde M."/>
            <person name="Galperin M.Y."/>
            <person name="Jogler C."/>
        </authorList>
    </citation>
    <scope>NUCLEOTIDE SEQUENCE [LARGE SCALE GENOMIC DNA]</scope>
    <source>
        <strain evidence="9 10">Q31a</strain>
    </source>
</reference>
<dbReference type="GO" id="GO:0017038">
    <property type="term" value="P:protein import"/>
    <property type="evidence" value="ECO:0007669"/>
    <property type="project" value="TreeGrafter"/>
</dbReference>
<evidence type="ECO:0000256" key="4">
    <source>
        <dbReference type="ARBA" id="ARBA00022989"/>
    </source>
</evidence>
<dbReference type="Proteomes" id="UP000318017">
    <property type="component" value="Chromosome"/>
</dbReference>
<feature type="transmembrane region" description="Helical" evidence="7">
    <location>
        <begin position="6"/>
        <end position="32"/>
    </location>
</feature>
<name>A0A518GFJ2_9BACT</name>
<proteinExistence type="inferred from homology"/>
<dbReference type="OrthoDB" id="9809716at2"/>
<dbReference type="AlphaFoldDB" id="A0A518GFJ2"/>
<evidence type="ECO:0000256" key="2">
    <source>
        <dbReference type="ARBA" id="ARBA00022475"/>
    </source>
</evidence>
<dbReference type="KEGG" id="ahel:Q31a_57490"/>
<dbReference type="InterPro" id="IPR050790">
    <property type="entry name" value="ExbB/TolQ_transport"/>
</dbReference>
<evidence type="ECO:0000256" key="1">
    <source>
        <dbReference type="ARBA" id="ARBA00004651"/>
    </source>
</evidence>
<evidence type="ECO:0000259" key="8">
    <source>
        <dbReference type="Pfam" id="PF01618"/>
    </source>
</evidence>
<keyword evidence="4 7" id="KW-1133">Transmembrane helix</keyword>
<keyword evidence="10" id="KW-1185">Reference proteome</keyword>
<evidence type="ECO:0000256" key="5">
    <source>
        <dbReference type="ARBA" id="ARBA00023136"/>
    </source>
</evidence>
<dbReference type="Pfam" id="PF01618">
    <property type="entry name" value="MotA_ExbB"/>
    <property type="match status" value="1"/>
</dbReference>
<comment type="subcellular location">
    <subcellularLocation>
        <location evidence="1">Cell membrane</location>
        <topology evidence="1">Multi-pass membrane protein</topology>
    </subcellularLocation>
    <subcellularLocation>
        <location evidence="6">Membrane</location>
        <topology evidence="6">Multi-pass membrane protein</topology>
    </subcellularLocation>
</comment>
<organism evidence="9 10">
    <name type="scientific">Aureliella helgolandensis</name>
    <dbReference type="NCBI Taxonomy" id="2527968"/>
    <lineage>
        <taxon>Bacteria</taxon>
        <taxon>Pseudomonadati</taxon>
        <taxon>Planctomycetota</taxon>
        <taxon>Planctomycetia</taxon>
        <taxon>Pirellulales</taxon>
        <taxon>Pirellulaceae</taxon>
        <taxon>Aureliella</taxon>
    </lineage>
</organism>
<protein>
    <submittedName>
        <fullName evidence="9">Biopolymer transport protein ExbB</fullName>
    </submittedName>
</protein>
<feature type="transmembrane region" description="Helical" evidence="7">
    <location>
        <begin position="160"/>
        <end position="182"/>
    </location>
</feature>
<dbReference type="GO" id="GO:0005886">
    <property type="term" value="C:plasma membrane"/>
    <property type="evidence" value="ECO:0007669"/>
    <property type="project" value="UniProtKB-SubCell"/>
</dbReference>
<keyword evidence="6" id="KW-0813">Transport</keyword>
<feature type="domain" description="MotA/TolQ/ExbB proton channel" evidence="8">
    <location>
        <begin position="93"/>
        <end position="191"/>
    </location>
</feature>
<comment type="similarity">
    <text evidence="6">Belongs to the exbB/tolQ family.</text>
</comment>